<name>A0A6J4LNE6_9CYAN</name>
<gene>
    <name evidence="1" type="ORF">AVDCRST_MAG94-2146</name>
</gene>
<feature type="non-terminal residue" evidence="1">
    <location>
        <position position="1"/>
    </location>
</feature>
<dbReference type="AlphaFoldDB" id="A0A6J4LNE6"/>
<protein>
    <submittedName>
        <fullName evidence="1">Uncharacterized protein</fullName>
    </submittedName>
</protein>
<organism evidence="1">
    <name type="scientific">uncultured Leptolyngbya sp</name>
    <dbReference type="NCBI Taxonomy" id="332963"/>
    <lineage>
        <taxon>Bacteria</taxon>
        <taxon>Bacillati</taxon>
        <taxon>Cyanobacteriota</taxon>
        <taxon>Cyanophyceae</taxon>
        <taxon>Leptolyngbyales</taxon>
        <taxon>Leptolyngbyaceae</taxon>
        <taxon>Leptolyngbya group</taxon>
        <taxon>Leptolyngbya</taxon>
        <taxon>environmental samples</taxon>
    </lineage>
</organism>
<reference evidence="1" key="1">
    <citation type="submission" date="2020-02" db="EMBL/GenBank/DDBJ databases">
        <authorList>
            <person name="Meier V. D."/>
        </authorList>
    </citation>
    <scope>NUCLEOTIDE SEQUENCE</scope>
    <source>
        <strain evidence="1">AVDCRST_MAG94</strain>
    </source>
</reference>
<dbReference type="EMBL" id="CADCTY010000746">
    <property type="protein sequence ID" value="CAA9336732.1"/>
    <property type="molecule type" value="Genomic_DNA"/>
</dbReference>
<accession>A0A6J4LNE6</accession>
<evidence type="ECO:0000313" key="1">
    <source>
        <dbReference type="EMBL" id="CAA9336732.1"/>
    </source>
</evidence>
<proteinExistence type="predicted"/>
<sequence>PRENRDGQRKVRRHLHQDSMHLQDNITTTMLGIETMHEIELRAIRGSGAQNQLESS</sequence>